<dbReference type="InterPro" id="IPR011009">
    <property type="entry name" value="Kinase-like_dom_sf"/>
</dbReference>
<proteinExistence type="predicted"/>
<dbReference type="Pfam" id="PF03023">
    <property type="entry name" value="MurJ"/>
    <property type="match status" value="1"/>
</dbReference>
<protein>
    <submittedName>
        <fullName evidence="10">Integral membrane protein MviN</fullName>
    </submittedName>
</protein>
<feature type="transmembrane region" description="Helical" evidence="9">
    <location>
        <begin position="296"/>
        <end position="317"/>
    </location>
</feature>
<keyword evidence="6 9" id="KW-1133">Transmembrane helix</keyword>
<sequence length="1455" mass="156640">MSSQESSVGRNSLIMASGTFFSRLTGQFRTILLAAAVGTTGIAANAYQTGTMIPQVLFTILSGGVFNAVLVPQIVRALKQTDAHERLDKLITLSIVLLLGVTLLMSAATHLITTLYLNSNWNPSQHALVDAFTLWCMPQIFFYGLYTILGQILAAQERFAAYAWSSVGANIISCVGFLGFILLFGNASRRPMSWWTQDKIFLTAGMWTLGIAFQALILFVPLIQTGYRYHFRKGIHGIGLRSMGSVAIWSLSIVLINQLIGILTTRVTNGAPIQGHDLYGIAGNASYQNAFTLYMLPYSLIAVSIATAIFPRLSLFVAEKRVADAKDTLSQSLRRSGIIMLFFTAVFVAIPVPIIKALLPSVPLSEINLICPLLITLGCNLWAVSTFLFLQRTFYAFENGKYPFIFVVVQNIIQVVIVALVRFMAPPQYWTWGVSLSVTISYTVSIPLLFILCQKKLFHGSIDTKKIILSLLKSILAAAAAALVSHFLYELLIRGLHIQLTGPHGHISWLASLLICLLVGIVALVIYTSVLILLKTSDIVPIGILLLDRLGLSATSWGRKLKISLQKEAASGKAGSSASPGSSALASVPASSAESAIDQIPRFVQSGTGSLSKLVPDSPPYPSSPSSNGSPSLHPVTPVPTMDKRPFTNGSSKNRTTMNIRTGDIILNRYELQNALNEGDGIATFMANDITTSRQCQLFVVTDRSLFDDVNAISSVLTREKLPYCERIYQSFRDDGAYIIATEPDSGVSLAEYTRVDAGDSQTGNPVDSQSSADSVSQISATSYHGEVTHSSSHTLSIKATRSLIGELISMSRHLKTQGIMHHALSPQTVRLTTSKLLLADTVVSAALRPFGQENSANANPLAGDYEAMAVRQISAILFQLITGRVFQADKKNSLSDLTSADAGRVEFAGLLQQNISIPPEFVLICQRGLGLVDNTGSAPMPLLTLLEMSALLGDYTPWNNLSFSEVEGPFPDSSPSISQVQLQKITSPEEATAGMFDLPARLFTRPSAASSQLHRQARVIQSTPWDREQLFQKDQEVRLRPQGDDLFGAFDDSDSSAASPLTGHTPHAAPAAYPEEVNSSTRAIQVNPADKAENIASSQSPLTTSDRLSRVAQDAIPSIIPPVQSPNFNHTPSSPVFSDGSPSARIASNRPGIRSAESSRPSPSQASSARSSRSISSRQQASASDSSLSQAFSYQGSGNTDAQTDTERERSYKAQQKRINKEKHNSLVRRRTLAVVLVGVLLIVALVISASSLGLFNLRSPIGSSGSSNPWPSLQPNQGVNGESASTSSSSPKKESHKPSPTNSQKPKSSTPSSQSSAPMQKATTYPATKTAGSVPAPHVPKNTSPIRITGRTFLNKPNGQNGYGLALTFASPVTISRLQIQMYSQGGNAFIYADSDATNPVNSYPLAQFSFDSSHTTNVTLSRPISTDRIVIWVPSGSMPDSGSLHFGIITVY</sequence>
<dbReference type="RefSeq" id="WP_006292415.1">
    <property type="nucleotide sequence ID" value="NZ_GG770225.1"/>
</dbReference>
<evidence type="ECO:0000256" key="1">
    <source>
        <dbReference type="ARBA" id="ARBA00004651"/>
    </source>
</evidence>
<dbReference type="PANTHER" id="PTHR47019">
    <property type="entry name" value="LIPID II FLIPPASE MURJ"/>
    <property type="match status" value="1"/>
</dbReference>
<evidence type="ECO:0000256" key="3">
    <source>
        <dbReference type="ARBA" id="ARBA00022692"/>
    </source>
</evidence>
<feature type="compositionally biased region" description="Low complexity" evidence="8">
    <location>
        <begin position="767"/>
        <end position="778"/>
    </location>
</feature>
<dbReference type="InterPro" id="IPR051050">
    <property type="entry name" value="Lipid_II_flippase_MurJ/MviN"/>
</dbReference>
<dbReference type="GO" id="GO:0009252">
    <property type="term" value="P:peptidoglycan biosynthetic process"/>
    <property type="evidence" value="ECO:0007669"/>
    <property type="project" value="UniProtKB-KW"/>
</dbReference>
<feature type="compositionally biased region" description="Low complexity" evidence="8">
    <location>
        <begin position="624"/>
        <end position="635"/>
    </location>
</feature>
<feature type="transmembrane region" description="Helical" evidence="9">
    <location>
        <begin position="1234"/>
        <end position="1257"/>
    </location>
</feature>
<feature type="transmembrane region" description="Helical" evidence="9">
    <location>
        <begin position="90"/>
        <end position="112"/>
    </location>
</feature>
<dbReference type="GO" id="GO:0005886">
    <property type="term" value="C:plasma membrane"/>
    <property type="evidence" value="ECO:0007669"/>
    <property type="project" value="UniProtKB-SubCell"/>
</dbReference>
<keyword evidence="7 9" id="KW-0472">Membrane</keyword>
<feature type="transmembrane region" description="Helical" evidence="9">
    <location>
        <begin position="56"/>
        <end position="78"/>
    </location>
</feature>
<dbReference type="PANTHER" id="PTHR47019:SF1">
    <property type="entry name" value="LIPID II FLIPPASE MURJ"/>
    <property type="match status" value="1"/>
</dbReference>
<evidence type="ECO:0000313" key="10">
    <source>
        <dbReference type="EMBL" id="EFG26464.1"/>
    </source>
</evidence>
<feature type="transmembrane region" description="Helical" evidence="9">
    <location>
        <begin position="132"/>
        <end position="149"/>
    </location>
</feature>
<feature type="compositionally biased region" description="Polar residues" evidence="8">
    <location>
        <begin position="1319"/>
        <end position="1333"/>
    </location>
</feature>
<evidence type="ECO:0000256" key="8">
    <source>
        <dbReference type="SAM" id="MobiDB-lite"/>
    </source>
</evidence>
<dbReference type="GO" id="GO:0015648">
    <property type="term" value="F:lipid-linked peptidoglycan transporter activity"/>
    <property type="evidence" value="ECO:0007669"/>
    <property type="project" value="TreeGrafter"/>
</dbReference>
<feature type="transmembrane region" description="Helical" evidence="9">
    <location>
        <begin position="402"/>
        <end position="423"/>
    </location>
</feature>
<evidence type="ECO:0000256" key="7">
    <source>
        <dbReference type="ARBA" id="ARBA00023136"/>
    </source>
</evidence>
<feature type="transmembrane region" description="Helical" evidence="9">
    <location>
        <begin position="31"/>
        <end position="50"/>
    </location>
</feature>
<feature type="compositionally biased region" description="Polar residues" evidence="8">
    <location>
        <begin position="1126"/>
        <end position="1137"/>
    </location>
</feature>
<dbReference type="Proteomes" id="UP000005777">
    <property type="component" value="Unassembled WGS sequence"/>
</dbReference>
<comment type="subcellular location">
    <subcellularLocation>
        <location evidence="1">Cell membrane</location>
        <topology evidence="1">Multi-pass membrane protein</topology>
    </subcellularLocation>
</comment>
<feature type="transmembrane region" description="Helical" evidence="9">
    <location>
        <begin position="338"/>
        <end position="355"/>
    </location>
</feature>
<organism evidence="10 11">
    <name type="scientific">Scardovia inopinata F0304</name>
    <dbReference type="NCBI Taxonomy" id="641146"/>
    <lineage>
        <taxon>Bacteria</taxon>
        <taxon>Bacillati</taxon>
        <taxon>Actinomycetota</taxon>
        <taxon>Actinomycetes</taxon>
        <taxon>Bifidobacteriales</taxon>
        <taxon>Bifidobacteriaceae</taxon>
        <taxon>Scardovia</taxon>
    </lineage>
</organism>
<feature type="region of interest" description="Disordered" evidence="8">
    <location>
        <begin position="1119"/>
        <end position="1220"/>
    </location>
</feature>
<dbReference type="HOGENOM" id="CLU_004442_0_0_11"/>
<name>W5IHF7_SCAIO</name>
<feature type="transmembrane region" description="Helical" evidence="9">
    <location>
        <begin position="367"/>
        <end position="390"/>
    </location>
</feature>
<keyword evidence="3 9" id="KW-0812">Transmembrane</keyword>
<accession>W5IHF7</accession>
<dbReference type="SUPFAM" id="SSF56112">
    <property type="entry name" value="Protein kinase-like (PK-like)"/>
    <property type="match status" value="1"/>
</dbReference>
<dbReference type="InterPro" id="IPR004268">
    <property type="entry name" value="MurJ"/>
</dbReference>
<dbReference type="eggNOG" id="COG0728">
    <property type="taxonomic scope" value="Bacteria"/>
</dbReference>
<feature type="compositionally biased region" description="Low complexity" evidence="8">
    <location>
        <begin position="1045"/>
        <end position="1060"/>
    </location>
</feature>
<evidence type="ECO:0000313" key="11">
    <source>
        <dbReference type="Proteomes" id="UP000005777"/>
    </source>
</evidence>
<evidence type="ECO:0000256" key="5">
    <source>
        <dbReference type="ARBA" id="ARBA00022984"/>
    </source>
</evidence>
<dbReference type="PRINTS" id="PR01806">
    <property type="entry name" value="VIRFACTRMVIN"/>
</dbReference>
<feature type="compositionally biased region" description="Low complexity" evidence="8">
    <location>
        <begin position="1300"/>
        <end position="1318"/>
    </location>
</feature>
<evidence type="ECO:0000256" key="6">
    <source>
        <dbReference type="ARBA" id="ARBA00022989"/>
    </source>
</evidence>
<feature type="compositionally biased region" description="Low complexity" evidence="8">
    <location>
        <begin position="1155"/>
        <end position="1196"/>
    </location>
</feature>
<feature type="region of interest" description="Disordered" evidence="8">
    <location>
        <begin position="1264"/>
        <end position="1349"/>
    </location>
</feature>
<feature type="transmembrane region" description="Helical" evidence="9">
    <location>
        <begin position="429"/>
        <end position="451"/>
    </location>
</feature>
<keyword evidence="4" id="KW-0133">Cell shape</keyword>
<keyword evidence="11" id="KW-1185">Reference proteome</keyword>
<feature type="region of interest" description="Disordered" evidence="8">
    <location>
        <begin position="759"/>
        <end position="778"/>
    </location>
</feature>
<dbReference type="GO" id="GO:0008360">
    <property type="term" value="P:regulation of cell shape"/>
    <property type="evidence" value="ECO:0007669"/>
    <property type="project" value="UniProtKB-KW"/>
</dbReference>
<evidence type="ECO:0000256" key="9">
    <source>
        <dbReference type="SAM" id="Phobius"/>
    </source>
</evidence>
<feature type="transmembrane region" description="Helical" evidence="9">
    <location>
        <begin position="509"/>
        <end position="534"/>
    </location>
</feature>
<feature type="region of interest" description="Disordered" evidence="8">
    <location>
        <begin position="1044"/>
        <end position="1077"/>
    </location>
</feature>
<feature type="compositionally biased region" description="Polar residues" evidence="8">
    <location>
        <begin position="1264"/>
        <end position="1284"/>
    </location>
</feature>
<reference evidence="10 11" key="1">
    <citation type="submission" date="2012-01" db="EMBL/GenBank/DDBJ databases">
        <title>The Genome Sequence of Scardovia inopinata F0304.</title>
        <authorList>
            <consortium name="The Broad Institute Genome Sequencing Platform"/>
            <person name="Ward D."/>
            <person name="Earl A."/>
            <person name="Feldgarden M."/>
            <person name="Gevers D."/>
            <person name="Young S."/>
            <person name="Zeng Q."/>
            <person name="Koehrsen M."/>
            <person name="Alvarado L."/>
            <person name="Berlin A.M."/>
            <person name="Borenstein D."/>
            <person name="Chapman S.B."/>
            <person name="Chen Z."/>
            <person name="Engels R."/>
            <person name="Freedman E."/>
            <person name="Gellesch M."/>
            <person name="Goldberg J."/>
            <person name="Griggs A."/>
            <person name="Gujja S."/>
            <person name="Heilman E.R."/>
            <person name="Heiman D.I."/>
            <person name="Hepburn T.A."/>
            <person name="Howarth C."/>
            <person name="Jen D."/>
            <person name="Larson L."/>
            <person name="Mehta T."/>
            <person name="Park D."/>
            <person name="Pearson M."/>
            <person name="Richards J."/>
            <person name="Roberts A."/>
            <person name="Saif S."/>
            <person name="Shea T.D."/>
            <person name="Shenoy N."/>
            <person name="Sisk P."/>
            <person name="Stolte C."/>
            <person name="Sykes S.N."/>
            <person name="Walk T."/>
            <person name="White J."/>
            <person name="Yandava C."/>
            <person name="Izard J."/>
            <person name="Baranova O.V."/>
            <person name="Blanton J.M."/>
            <person name="Tanner A.C."/>
            <person name="Dewhirst F."/>
            <person name="Haas B."/>
            <person name="Nusbaum C."/>
            <person name="Birren B."/>
        </authorList>
    </citation>
    <scope>NUCLEOTIDE SEQUENCE [LARGE SCALE GENOMIC DNA]</scope>
    <source>
        <strain evidence="10 11">F0304</strain>
    </source>
</reference>
<feature type="region of interest" description="Disordered" evidence="8">
    <location>
        <begin position="610"/>
        <end position="656"/>
    </location>
</feature>
<gene>
    <name evidence="10" type="ORF">HMPREF9020_00083</name>
</gene>
<keyword evidence="2" id="KW-1003">Cell membrane</keyword>
<feature type="transmembrane region" description="Helical" evidence="9">
    <location>
        <begin position="204"/>
        <end position="223"/>
    </location>
</feature>
<feature type="transmembrane region" description="Helical" evidence="9">
    <location>
        <begin position="471"/>
        <end position="489"/>
    </location>
</feature>
<evidence type="ECO:0000256" key="2">
    <source>
        <dbReference type="ARBA" id="ARBA00022475"/>
    </source>
</evidence>
<dbReference type="eggNOG" id="COG0515">
    <property type="taxonomic scope" value="Bacteria"/>
</dbReference>
<evidence type="ECO:0000256" key="4">
    <source>
        <dbReference type="ARBA" id="ARBA00022960"/>
    </source>
</evidence>
<feature type="transmembrane region" description="Helical" evidence="9">
    <location>
        <begin position="161"/>
        <end position="184"/>
    </location>
</feature>
<dbReference type="CDD" id="cd13123">
    <property type="entry name" value="MATE_MurJ_like"/>
    <property type="match status" value="1"/>
</dbReference>
<comment type="caution">
    <text evidence="10">The sequence shown here is derived from an EMBL/GenBank/DDBJ whole genome shotgun (WGS) entry which is preliminary data.</text>
</comment>
<keyword evidence="5" id="KW-0573">Peptidoglycan synthesis</keyword>
<dbReference type="GO" id="GO:0034204">
    <property type="term" value="P:lipid translocation"/>
    <property type="evidence" value="ECO:0007669"/>
    <property type="project" value="TreeGrafter"/>
</dbReference>
<dbReference type="EMBL" id="ADCX01000001">
    <property type="protein sequence ID" value="EFG26464.1"/>
    <property type="molecule type" value="Genomic_DNA"/>
</dbReference>
<feature type="transmembrane region" description="Helical" evidence="9">
    <location>
        <begin position="244"/>
        <end position="263"/>
    </location>
</feature>